<organism evidence="1 2">
    <name type="scientific">Rhabditophanes sp. KR3021</name>
    <dbReference type="NCBI Taxonomy" id="114890"/>
    <lineage>
        <taxon>Eukaryota</taxon>
        <taxon>Metazoa</taxon>
        <taxon>Ecdysozoa</taxon>
        <taxon>Nematoda</taxon>
        <taxon>Chromadorea</taxon>
        <taxon>Rhabditida</taxon>
        <taxon>Tylenchina</taxon>
        <taxon>Panagrolaimomorpha</taxon>
        <taxon>Strongyloidoidea</taxon>
        <taxon>Alloionematidae</taxon>
        <taxon>Rhabditophanes</taxon>
    </lineage>
</organism>
<dbReference type="Proteomes" id="UP000095286">
    <property type="component" value="Unplaced"/>
</dbReference>
<dbReference type="WBParaSite" id="RSKR_0000902100.1">
    <property type="protein sequence ID" value="RSKR_0000902100.1"/>
    <property type="gene ID" value="RSKR_0000902100"/>
</dbReference>
<evidence type="ECO:0000313" key="2">
    <source>
        <dbReference type="WBParaSite" id="RSKR_0000902100.1"/>
    </source>
</evidence>
<sequence length="1290" mass="147976">MSWIDASFLYSTSEPWVAALRSWHDGMLTENDLVPGYPPFNKKIIPFFNPAPPQIHRLMDPERLFTLGDPRINENPGLLTFGLILFRWHNVQAIKIAHQNTDWTDEEVFQAARRKVIASLQSIVIYEFLPELLGIPKDEIPKYTKYNPHIPPGVSHSFATAAFRFPHTIVPPGMLFRQKGTETSKCTFRTEIGGYPALRLCQNWWNAQDIVQEYTIDEIILGMASQVTEAEDTVIVEDLRDFIFGPMHFTRLDVVSLSIMRGRDNGIPYYNNIRKSFGLPTKRWETINPELFAANPEMFQKLEELFVDIDSLDGYVGGMLETTEAGVGELFKIIILDQFMRLRDGDRFWFENEQNGIFNATEIEEIRKIKLSDILRAVSDIDPSEIQDNVFQFQENDPCPQPFQVNTTGLESCVPMMRFDHFTGNEVTYIFSIIVLAIVPLLCIGIARYLIIRRKKNGISFIEMPKIIKKESGPQMFDNISDSNSLTDSSLSRLYTQADIIEGKFKMPAIEWLSDNFCRSVNFQLDLSTGEISLKKPRSKTVLRKLDLGKASQVSFTTTDPNSKSTYGPFILIAVPKNYDLVIRLHDDKDCRKFMKSIHDCLTKLDIPLTVRYAENDIILETAETKEKRQRKLDQFFREAYSRTFQDVKLSDKNVDYDESLSHSTLGIKISKAEFADALGMKVDNHFVERLFACLTSQSEDAVNFDEFLQFLKKFTHGTQKDKMAILFKMCDYNGDGKVDRNEFVTFIRQIMEPAGVKMDLHVQQDMLEGVLSDLGISQNYLTEEDLEKMFSQCDGSIRPVGVHFRGAKLEVSCEDTASISSFAVPADENRSKLSKSKITMLLSFLETYRQHIAWLFIFFCANGLFFLERFWYYKYEVEHRDLRRVLGTGIAITRGAAAAISFNLSLILLTVCRNIITYVRETPIGEYIPFDAAIAFHRIVGLTAGFFAAVHTIGHLINFYNIATQSKEGLQCLFQEAVFGSNFAPSISYWFFGTITGLTGILIVIFMCIIYIFAIPSFMRQNYNAFRFTHWLNIIFYALTLLHGLPKLLDKPSFWYKVLGPLILFIIDKIIGMRQQYKQLRIIEAALLPSDIIYIQFKRPHSFKFRSGQWVRISCPQINCTFNEHHAFSMASAPQSPSLELYIKAVGPFTWQLRSLIQDCQANGLTLPNVNLSGPFGDGNQEWTSYDVSVMVGGGIGVTPYASTLMDLVLDKSSGRHTSIRCKKVYFLWICPTHKNYEWFVDVLKDVETLDHNNILETHIFVTQFFHKFDLRTTMLYICEKHFRGGMFI</sequence>
<evidence type="ECO:0000313" key="1">
    <source>
        <dbReference type="Proteomes" id="UP000095286"/>
    </source>
</evidence>
<proteinExistence type="predicted"/>
<reference evidence="2" key="1">
    <citation type="submission" date="2016-11" db="UniProtKB">
        <authorList>
            <consortium name="WormBaseParasite"/>
        </authorList>
    </citation>
    <scope>IDENTIFICATION</scope>
    <source>
        <strain evidence="2">KR3021</strain>
    </source>
</reference>
<accession>A0AC35U9C9</accession>
<name>A0AC35U9C9_9BILA</name>
<protein>
    <submittedName>
        <fullName evidence="2">NAD(P)H oxidase (H2O2-forming)</fullName>
    </submittedName>
</protein>